<dbReference type="PROSITE" id="PS50106">
    <property type="entry name" value="PDZ"/>
    <property type="match status" value="2"/>
</dbReference>
<evidence type="ECO:0000313" key="17">
    <source>
        <dbReference type="Proteomes" id="UP000664835"/>
    </source>
</evidence>
<dbReference type="PANTHER" id="PTHR22939:SF130">
    <property type="entry name" value="PERIPLASMIC SERINE ENDOPROTEASE DEGP-LIKE-RELATED"/>
    <property type="match status" value="1"/>
</dbReference>
<keyword evidence="10" id="KW-0574">Periplasm</keyword>
<evidence type="ECO:0000259" key="15">
    <source>
        <dbReference type="PROSITE" id="PS50106"/>
    </source>
</evidence>
<name>A0ABS3Q378_9GAMM</name>
<dbReference type="CDD" id="cd10839">
    <property type="entry name" value="cpPDZ1_DegP-like"/>
    <property type="match status" value="1"/>
</dbReference>
<protein>
    <recommendedName>
        <fullName evidence="6">Probable periplasmic serine endoprotease DegP-like</fullName>
        <ecNumber evidence="5">3.4.21.107</ecNumber>
    </recommendedName>
    <alternativeName>
        <fullName evidence="14">Protease Do</fullName>
    </alternativeName>
</protein>
<dbReference type="InterPro" id="IPR011782">
    <property type="entry name" value="Pept_S1C_Do"/>
</dbReference>
<evidence type="ECO:0000313" key="16">
    <source>
        <dbReference type="EMBL" id="MBO1926786.1"/>
    </source>
</evidence>
<feature type="domain" description="PDZ" evidence="15">
    <location>
        <begin position="372"/>
        <end position="448"/>
    </location>
</feature>
<dbReference type="Pfam" id="PF13365">
    <property type="entry name" value="Trypsin_2"/>
    <property type="match status" value="1"/>
</dbReference>
<evidence type="ECO:0000256" key="5">
    <source>
        <dbReference type="ARBA" id="ARBA00013035"/>
    </source>
</evidence>
<evidence type="ECO:0000256" key="3">
    <source>
        <dbReference type="ARBA" id="ARBA00004418"/>
    </source>
</evidence>
<dbReference type="EC" id="3.4.21.107" evidence="5"/>
<evidence type="ECO:0000256" key="10">
    <source>
        <dbReference type="ARBA" id="ARBA00022764"/>
    </source>
</evidence>
<dbReference type="InterPro" id="IPR001940">
    <property type="entry name" value="Peptidase_S1C"/>
</dbReference>
<keyword evidence="11" id="KW-0378">Hydrolase</keyword>
<keyword evidence="7" id="KW-0645">Protease</keyword>
<dbReference type="InterPro" id="IPR001478">
    <property type="entry name" value="PDZ"/>
</dbReference>
<dbReference type="Gene3D" id="2.30.42.10">
    <property type="match status" value="2"/>
</dbReference>
<keyword evidence="9" id="KW-0677">Repeat</keyword>
<gene>
    <name evidence="16" type="ORF">J3998_04290</name>
</gene>
<accession>A0ABS3Q378</accession>
<keyword evidence="17" id="KW-1185">Reference proteome</keyword>
<evidence type="ECO:0000256" key="4">
    <source>
        <dbReference type="ARBA" id="ARBA00010541"/>
    </source>
</evidence>
<comment type="function">
    <text evidence="2">Might be efficient in the degradation of transiently denatured and unfolded proteins which accumulate in the periplasm following stress conditions.</text>
</comment>
<comment type="caution">
    <text evidence="16">The sequence shown here is derived from an EMBL/GenBank/DDBJ whole genome shotgun (WGS) entry which is preliminary data.</text>
</comment>
<keyword evidence="8" id="KW-0732">Signal</keyword>
<evidence type="ECO:0000256" key="1">
    <source>
        <dbReference type="ARBA" id="ARBA00001772"/>
    </source>
</evidence>
<evidence type="ECO:0000256" key="7">
    <source>
        <dbReference type="ARBA" id="ARBA00022670"/>
    </source>
</evidence>
<evidence type="ECO:0000256" key="2">
    <source>
        <dbReference type="ARBA" id="ARBA00002610"/>
    </source>
</evidence>
<dbReference type="RefSeq" id="WP_208148233.1">
    <property type="nucleotide sequence ID" value="NZ_JAGETV010000005.1"/>
</dbReference>
<organism evidence="16 17">
    <name type="scientific">Thiomicrorhabdus marina</name>
    <dbReference type="NCBI Taxonomy" id="2818442"/>
    <lineage>
        <taxon>Bacteria</taxon>
        <taxon>Pseudomonadati</taxon>
        <taxon>Pseudomonadota</taxon>
        <taxon>Gammaproteobacteria</taxon>
        <taxon>Thiotrichales</taxon>
        <taxon>Piscirickettsiaceae</taxon>
        <taxon>Thiomicrorhabdus</taxon>
    </lineage>
</organism>
<comment type="catalytic activity">
    <reaction evidence="1">
        <text>Acts on substrates that are at least partially unfolded. The cleavage site P1 residue is normally between a pair of hydrophobic residues, such as Val-|-Val.</text>
        <dbReference type="EC" id="3.4.21.107"/>
    </reaction>
</comment>
<evidence type="ECO:0000256" key="14">
    <source>
        <dbReference type="ARBA" id="ARBA00032850"/>
    </source>
</evidence>
<dbReference type="EMBL" id="JAGETV010000005">
    <property type="protein sequence ID" value="MBO1926786.1"/>
    <property type="molecule type" value="Genomic_DNA"/>
</dbReference>
<evidence type="ECO:0000256" key="12">
    <source>
        <dbReference type="ARBA" id="ARBA00022825"/>
    </source>
</evidence>
<reference evidence="16 17" key="1">
    <citation type="submission" date="2021-03" db="EMBL/GenBank/DDBJ databases">
        <title>Thiomicrorhabdus sp.nov.,novel sulfur-oxidizing bacteria isolated from coastal sediment.</title>
        <authorList>
            <person name="Liu X."/>
        </authorList>
    </citation>
    <scope>NUCLEOTIDE SEQUENCE [LARGE SCALE GENOMIC DNA]</scope>
    <source>
        <strain evidence="16 17">6S2-11</strain>
    </source>
</reference>
<dbReference type="InterPro" id="IPR009003">
    <property type="entry name" value="Peptidase_S1_PA"/>
</dbReference>
<keyword evidence="12" id="KW-0720">Serine protease</keyword>
<dbReference type="InterPro" id="IPR036034">
    <property type="entry name" value="PDZ_sf"/>
</dbReference>
<sequence>MRLQLVSKNSLVAAMLVLAVMLLQPNLSYAKTNKYGLPDFTELAEQNNKVVVNISTIQKKSDKKRQQMPEQFKGMPEELLRHFFGIPPEMFQQQPDGRQGNKPQVSSLGSGFIISEDGYILTNNHVVEDADEIIVRMRDRKELKAELIGTDPRTDVALIKINATGLPFAKIGTSKDLKVGQWALAIGEPFGLDYTVTHGIISALGRSLPEDTYVPFIQTDVPINPGNSGGPLFNLDGEVVGINSQIYSKSGGSMGLSFSIPIDIAMNVAEQLKKNGKVVRGFLGVQIQEVTSDLSESFGLEKPTGALVGEVYDNTPAKEYGIQAGDVILEFDGKPIAKSSDLPPVVGMTPINKKVKVKLIRQGEIKYITVKLTSLDKSKDLAMSSNDGLLNSNQLGATIEDLDPEWLKSKGLPYGVRVTDVFSGPAEQAGVRTGDVIVTIDFKPVKSVREFNELMKSLPKKRSLPVRVIRDGRSVFLPLVLD</sequence>
<comment type="similarity">
    <text evidence="4">Belongs to the peptidase S1C family.</text>
</comment>
<dbReference type="SUPFAM" id="SSF50494">
    <property type="entry name" value="Trypsin-like serine proteases"/>
    <property type="match status" value="1"/>
</dbReference>
<comment type="subcellular location">
    <subcellularLocation>
        <location evidence="3">Periplasm</location>
    </subcellularLocation>
</comment>
<dbReference type="PANTHER" id="PTHR22939">
    <property type="entry name" value="SERINE PROTEASE FAMILY S1C HTRA-RELATED"/>
    <property type="match status" value="1"/>
</dbReference>
<evidence type="ECO:0000256" key="9">
    <source>
        <dbReference type="ARBA" id="ARBA00022737"/>
    </source>
</evidence>
<dbReference type="SUPFAM" id="SSF50156">
    <property type="entry name" value="PDZ domain-like"/>
    <property type="match status" value="2"/>
</dbReference>
<dbReference type="NCBIfam" id="TIGR02037">
    <property type="entry name" value="degP_htrA_DO"/>
    <property type="match status" value="1"/>
</dbReference>
<proteinExistence type="inferred from homology"/>
<evidence type="ECO:0000256" key="11">
    <source>
        <dbReference type="ARBA" id="ARBA00022801"/>
    </source>
</evidence>
<evidence type="ECO:0000256" key="8">
    <source>
        <dbReference type="ARBA" id="ARBA00022729"/>
    </source>
</evidence>
<feature type="domain" description="PDZ" evidence="15">
    <location>
        <begin position="267"/>
        <end position="363"/>
    </location>
</feature>
<dbReference type="Proteomes" id="UP000664835">
    <property type="component" value="Unassembled WGS sequence"/>
</dbReference>
<evidence type="ECO:0000256" key="13">
    <source>
        <dbReference type="ARBA" id="ARBA00023016"/>
    </source>
</evidence>
<dbReference type="SMART" id="SM00228">
    <property type="entry name" value="PDZ"/>
    <property type="match status" value="2"/>
</dbReference>
<dbReference type="PRINTS" id="PR00834">
    <property type="entry name" value="PROTEASES2C"/>
</dbReference>
<dbReference type="Gene3D" id="2.40.10.120">
    <property type="match status" value="1"/>
</dbReference>
<keyword evidence="13" id="KW-0346">Stress response</keyword>
<evidence type="ECO:0000256" key="6">
    <source>
        <dbReference type="ARBA" id="ARBA00013958"/>
    </source>
</evidence>
<dbReference type="Pfam" id="PF13180">
    <property type="entry name" value="PDZ_2"/>
    <property type="match status" value="2"/>
</dbReference>